<feature type="transmembrane region" description="Helical" evidence="1">
    <location>
        <begin position="340"/>
        <end position="363"/>
    </location>
</feature>
<dbReference type="OrthoDB" id="10620176at2759"/>
<proteinExistence type="predicted"/>
<dbReference type="Proteomes" id="UP000006753">
    <property type="component" value="Unassembled WGS sequence"/>
</dbReference>
<dbReference type="EMBL" id="JH921449">
    <property type="protein sequence ID" value="EKD13659.1"/>
    <property type="molecule type" value="Genomic_DNA"/>
</dbReference>
<accession>K1XMJ2</accession>
<dbReference type="HOGENOM" id="CLU_664066_0_0_1"/>
<dbReference type="KEGG" id="mbe:MBM_08377"/>
<dbReference type="InParanoid" id="K1XMJ2"/>
<keyword evidence="1" id="KW-0812">Transmembrane</keyword>
<protein>
    <submittedName>
        <fullName evidence="2">Uncharacterized protein</fullName>
    </submittedName>
</protein>
<dbReference type="AlphaFoldDB" id="K1XMJ2"/>
<keyword evidence="1" id="KW-0472">Membrane</keyword>
<evidence type="ECO:0000313" key="3">
    <source>
        <dbReference type="Proteomes" id="UP000006753"/>
    </source>
</evidence>
<organism evidence="2 3">
    <name type="scientific">Marssonina brunnea f. sp. multigermtubi (strain MB_m1)</name>
    <name type="common">Marssonina leaf spot fungus</name>
    <dbReference type="NCBI Taxonomy" id="1072389"/>
    <lineage>
        <taxon>Eukaryota</taxon>
        <taxon>Fungi</taxon>
        <taxon>Dikarya</taxon>
        <taxon>Ascomycota</taxon>
        <taxon>Pezizomycotina</taxon>
        <taxon>Leotiomycetes</taxon>
        <taxon>Helotiales</taxon>
        <taxon>Drepanopezizaceae</taxon>
        <taxon>Drepanopeziza</taxon>
    </lineage>
</organism>
<sequence length="414" mass="45983">MLLRWPVDFRQQSIPILTEPVCIDLKLSGNELYTLSVLISSPEVDAWISQYGDISGWYRIHSAYLWALFGWEASWSEGSIILQRIIHSLMEDKIWDIWSCKYAQDILAKPATMEAAVSEVDIKAPIKTSAIHSSTKMDKTQMLKPICHPPTSNRNLWRGACYCYCITFAILALIGALGIAMILSHSVNCAQPKETTIHTVYMLQETPISVTEPVPFSLINSVSLSLTPLAMVIRTIAIRAQESSIDLTPSITIGSEAVSFLPLPIASGLPTVSYPDPLRNIFLSAGTCPVISQTRNTESSGVYLAASKPTFDSTVSAPPPPFATPYPSVQYEINPHIVTIVAPSVILLILQSICAVLSSFLLIQGLRRLCKKMYDFYTQPATSTIENTFFTNLWSDDDAIRQWDDWLSQSIRNM</sequence>
<reference evidence="2 3" key="1">
    <citation type="journal article" date="2012" name="BMC Genomics">
        <title>Sequencing the genome of Marssonina brunnea reveals fungus-poplar co-evolution.</title>
        <authorList>
            <person name="Zhu S."/>
            <person name="Cao Y.-Z."/>
            <person name="Jiang C."/>
            <person name="Tan B.-Y."/>
            <person name="Wang Z."/>
            <person name="Feng S."/>
            <person name="Zhang L."/>
            <person name="Su X.-H."/>
            <person name="Brejova B."/>
            <person name="Vinar T."/>
            <person name="Xu M."/>
            <person name="Wang M.-X."/>
            <person name="Zhang S.-G."/>
            <person name="Huang M.-R."/>
            <person name="Wu R."/>
            <person name="Zhou Y."/>
        </authorList>
    </citation>
    <scope>NUCLEOTIDE SEQUENCE [LARGE SCALE GENOMIC DNA]</scope>
    <source>
        <strain evidence="2 3">MB_m1</strain>
    </source>
</reference>
<feature type="transmembrane region" description="Helical" evidence="1">
    <location>
        <begin position="161"/>
        <end position="183"/>
    </location>
</feature>
<evidence type="ECO:0000313" key="2">
    <source>
        <dbReference type="EMBL" id="EKD13659.1"/>
    </source>
</evidence>
<evidence type="ECO:0000256" key="1">
    <source>
        <dbReference type="SAM" id="Phobius"/>
    </source>
</evidence>
<keyword evidence="1" id="KW-1133">Transmembrane helix</keyword>
<name>K1XMJ2_MARBU</name>
<gene>
    <name evidence="2" type="ORF">MBM_08377</name>
</gene>
<keyword evidence="3" id="KW-1185">Reference proteome</keyword>